<evidence type="ECO:0000313" key="2">
    <source>
        <dbReference type="EMBL" id="RVU11951.1"/>
    </source>
</evidence>
<dbReference type="AlphaFoldDB" id="A0A3S2XDE3"/>
<evidence type="ECO:0000313" key="3">
    <source>
        <dbReference type="Proteomes" id="UP000286997"/>
    </source>
</evidence>
<feature type="compositionally biased region" description="Basic and acidic residues" evidence="1">
    <location>
        <begin position="65"/>
        <end position="79"/>
    </location>
</feature>
<dbReference type="Proteomes" id="UP000286997">
    <property type="component" value="Unassembled WGS sequence"/>
</dbReference>
<protein>
    <submittedName>
        <fullName evidence="2">Uncharacterized protein</fullName>
    </submittedName>
</protein>
<feature type="non-terminal residue" evidence="2">
    <location>
        <position position="96"/>
    </location>
</feature>
<reference evidence="2 3" key="1">
    <citation type="submission" date="2019-01" db="EMBL/GenBank/DDBJ databases">
        <authorList>
            <person name="Chen W.-M."/>
        </authorList>
    </citation>
    <scope>NUCLEOTIDE SEQUENCE [LARGE SCALE GENOMIC DNA]</scope>
    <source>
        <strain evidence="2 3">TER-1</strain>
    </source>
</reference>
<gene>
    <name evidence="2" type="ORF">EOE48_28290</name>
</gene>
<keyword evidence="3" id="KW-1185">Reference proteome</keyword>
<dbReference type="EMBL" id="SACP01000066">
    <property type="protein sequence ID" value="RVU11951.1"/>
    <property type="molecule type" value="Genomic_DNA"/>
</dbReference>
<comment type="caution">
    <text evidence="2">The sequence shown here is derived from an EMBL/GenBank/DDBJ whole genome shotgun (WGS) entry which is preliminary data.</text>
</comment>
<accession>A0A3S2XDE3</accession>
<organism evidence="2 3">
    <name type="scientific">Methylobacterium oryzihabitans</name>
    <dbReference type="NCBI Taxonomy" id="2499852"/>
    <lineage>
        <taxon>Bacteria</taxon>
        <taxon>Pseudomonadati</taxon>
        <taxon>Pseudomonadota</taxon>
        <taxon>Alphaproteobacteria</taxon>
        <taxon>Hyphomicrobiales</taxon>
        <taxon>Methylobacteriaceae</taxon>
        <taxon>Methylobacterium</taxon>
    </lineage>
</organism>
<evidence type="ECO:0000256" key="1">
    <source>
        <dbReference type="SAM" id="MobiDB-lite"/>
    </source>
</evidence>
<name>A0A3S2XDE3_9HYPH</name>
<feature type="region of interest" description="Disordered" evidence="1">
    <location>
        <begin position="1"/>
        <end position="96"/>
    </location>
</feature>
<feature type="compositionally biased region" description="Basic and acidic residues" evidence="1">
    <location>
        <begin position="15"/>
        <end position="58"/>
    </location>
</feature>
<sequence length="96" mass="10577">MTRIGTPDRGVPDAARTEPAGREAARGPGRSRDSHRDSLRDPAGDPFRNPERGGDPRRQPGFRQPEFRHEGRGDLRGAGERGPGFGDGPWHEGRDR</sequence>
<proteinExistence type="predicted"/>